<evidence type="ECO:0000256" key="3">
    <source>
        <dbReference type="ARBA" id="ARBA00016195"/>
    </source>
</evidence>
<name>A0A8I3AEA9_9AGAM</name>
<gene>
    <name evidence="11" type="ORF">JVT61DRAFT_11718</name>
</gene>
<evidence type="ECO:0000256" key="6">
    <source>
        <dbReference type="ARBA" id="ARBA00022729"/>
    </source>
</evidence>
<keyword evidence="7" id="KW-0256">Endoplasmic reticulum</keyword>
<protein>
    <recommendedName>
        <fullName evidence="4">Protein ROT1</fullName>
    </recommendedName>
    <alternativeName>
        <fullName evidence="3">Protein rot1</fullName>
    </alternativeName>
</protein>
<dbReference type="PANTHER" id="PTHR28090">
    <property type="entry name" value="PROTEIN ROT1"/>
    <property type="match status" value="1"/>
</dbReference>
<comment type="caution">
    <text evidence="11">The sequence shown here is derived from an EMBL/GenBank/DDBJ whole genome shotgun (WGS) entry which is preliminary data.</text>
</comment>
<dbReference type="AlphaFoldDB" id="A0A8I3AEA9"/>
<keyword evidence="5" id="KW-0812">Transmembrane</keyword>
<dbReference type="InterPro" id="IPR019623">
    <property type="entry name" value="Rot1"/>
</dbReference>
<keyword evidence="8" id="KW-1133">Transmembrane helix</keyword>
<dbReference type="GO" id="GO:0051082">
    <property type="term" value="F:unfolded protein binding"/>
    <property type="evidence" value="ECO:0007669"/>
    <property type="project" value="TreeGrafter"/>
</dbReference>
<dbReference type="EMBL" id="JAGFBS010000005">
    <property type="protein sequence ID" value="KAG6379265.1"/>
    <property type="molecule type" value="Genomic_DNA"/>
</dbReference>
<dbReference type="Proteomes" id="UP000683000">
    <property type="component" value="Unassembled WGS sequence"/>
</dbReference>
<keyword evidence="12" id="KW-1185">Reference proteome</keyword>
<feature type="signal peptide" evidence="10">
    <location>
        <begin position="1"/>
        <end position="28"/>
    </location>
</feature>
<dbReference type="GO" id="GO:0006458">
    <property type="term" value="P:'de novo' protein folding"/>
    <property type="evidence" value="ECO:0007669"/>
    <property type="project" value="InterPro"/>
</dbReference>
<evidence type="ECO:0000313" key="11">
    <source>
        <dbReference type="EMBL" id="KAG6379265.1"/>
    </source>
</evidence>
<proteinExistence type="inferred from homology"/>
<evidence type="ECO:0000256" key="4">
    <source>
        <dbReference type="ARBA" id="ARBA00017291"/>
    </source>
</evidence>
<reference evidence="11" key="1">
    <citation type="submission" date="2021-03" db="EMBL/GenBank/DDBJ databases">
        <title>Evolutionary innovations through gain and loss of genes in the ectomycorrhizal Boletales.</title>
        <authorList>
            <person name="Wu G."/>
            <person name="Miyauchi S."/>
            <person name="Morin E."/>
            <person name="Yang Z.-L."/>
            <person name="Xu J."/>
            <person name="Martin F.M."/>
        </authorList>
    </citation>
    <scope>NUCLEOTIDE SEQUENCE</scope>
    <source>
        <strain evidence="11">BR01</strain>
    </source>
</reference>
<evidence type="ECO:0000256" key="1">
    <source>
        <dbReference type="ARBA" id="ARBA00004115"/>
    </source>
</evidence>
<dbReference type="Pfam" id="PF10681">
    <property type="entry name" value="Rot1"/>
    <property type="match status" value="1"/>
</dbReference>
<dbReference type="GO" id="GO:0005789">
    <property type="term" value="C:endoplasmic reticulum membrane"/>
    <property type="evidence" value="ECO:0007669"/>
    <property type="project" value="UniProtKB-SubCell"/>
</dbReference>
<dbReference type="OrthoDB" id="5327821at2759"/>
<comment type="similarity">
    <text evidence="2">Belongs to the ROT1 family.</text>
</comment>
<dbReference type="PANTHER" id="PTHR28090:SF1">
    <property type="entry name" value="PROTEIN ROT1"/>
    <property type="match status" value="1"/>
</dbReference>
<evidence type="ECO:0000313" key="12">
    <source>
        <dbReference type="Proteomes" id="UP000683000"/>
    </source>
</evidence>
<evidence type="ECO:0000256" key="9">
    <source>
        <dbReference type="ARBA" id="ARBA00023136"/>
    </source>
</evidence>
<evidence type="ECO:0000256" key="5">
    <source>
        <dbReference type="ARBA" id="ARBA00022692"/>
    </source>
</evidence>
<evidence type="ECO:0000256" key="2">
    <source>
        <dbReference type="ARBA" id="ARBA00007149"/>
    </source>
</evidence>
<evidence type="ECO:0000256" key="7">
    <source>
        <dbReference type="ARBA" id="ARBA00022824"/>
    </source>
</evidence>
<keyword evidence="6 10" id="KW-0732">Signal</keyword>
<evidence type="ECO:0000256" key="8">
    <source>
        <dbReference type="ARBA" id="ARBA00022989"/>
    </source>
</evidence>
<keyword evidence="9" id="KW-0472">Membrane</keyword>
<comment type="subcellular location">
    <subcellularLocation>
        <location evidence="1">Endoplasmic reticulum membrane</location>
        <topology evidence="1">Single-pass type I membrane protein</topology>
    </subcellularLocation>
</comment>
<feature type="chain" id="PRO_5034201634" description="Protein ROT1" evidence="10">
    <location>
        <begin position="29"/>
        <end position="240"/>
    </location>
</feature>
<accession>A0A8I3AEA9</accession>
<organism evidence="11 12">
    <name type="scientific">Boletus reticuloceps</name>
    <dbReference type="NCBI Taxonomy" id="495285"/>
    <lineage>
        <taxon>Eukaryota</taxon>
        <taxon>Fungi</taxon>
        <taxon>Dikarya</taxon>
        <taxon>Basidiomycota</taxon>
        <taxon>Agaricomycotina</taxon>
        <taxon>Agaricomycetes</taxon>
        <taxon>Agaricomycetidae</taxon>
        <taxon>Boletales</taxon>
        <taxon>Boletineae</taxon>
        <taxon>Boletaceae</taxon>
        <taxon>Boletoideae</taxon>
        <taxon>Boletus</taxon>
    </lineage>
</organism>
<evidence type="ECO:0000256" key="10">
    <source>
        <dbReference type="SAM" id="SignalP"/>
    </source>
</evidence>
<sequence>MSILSPHLVLNMFAFPLLFLFLAAPVFGQDIVYDIGHNVTTIIGTWASGSQNVVTGSNFARPANLSFNYPLTTGISYSFTSDGFYEIARYRMMGNGTQPQCITGVLNWCHGTYNLVSNGSIILTPFDDGYQQIQDPCAPVSNFLETYNDTELYQLWNIYQDAVRGYTLQLYQFDGTPLPPMWQLTSSPNMLPTQPLRNVTPKAKSAAVLLASAGERSWSVSSLTGALSLIAGLGIASMLL</sequence>